<dbReference type="PROSITE" id="PS50006">
    <property type="entry name" value="FHA_DOMAIN"/>
    <property type="match status" value="1"/>
</dbReference>
<dbReference type="SMART" id="SM00240">
    <property type="entry name" value="FHA"/>
    <property type="match status" value="1"/>
</dbReference>
<feature type="domain" description="FHA" evidence="8">
    <location>
        <begin position="87"/>
        <end position="138"/>
    </location>
</feature>
<evidence type="ECO:0000256" key="1">
    <source>
        <dbReference type="ARBA" id="ARBA00005575"/>
    </source>
</evidence>
<dbReference type="RefSeq" id="XP_033692136.1">
    <property type="nucleotide sequence ID" value="XM_033832577.1"/>
</dbReference>
<dbReference type="PROSITE" id="PS50011">
    <property type="entry name" value="PROTEIN_KINASE_DOM"/>
    <property type="match status" value="1"/>
</dbReference>
<organism evidence="10 11">
    <name type="scientific">Trematosphaeria pertusa</name>
    <dbReference type="NCBI Taxonomy" id="390896"/>
    <lineage>
        <taxon>Eukaryota</taxon>
        <taxon>Fungi</taxon>
        <taxon>Dikarya</taxon>
        <taxon>Ascomycota</taxon>
        <taxon>Pezizomycotina</taxon>
        <taxon>Dothideomycetes</taxon>
        <taxon>Pleosporomycetidae</taxon>
        <taxon>Pleosporales</taxon>
        <taxon>Massarineae</taxon>
        <taxon>Trematosphaeriaceae</taxon>
        <taxon>Trematosphaeria</taxon>
    </lineage>
</organism>
<dbReference type="PANTHER" id="PTHR43671">
    <property type="entry name" value="SERINE/THREONINE-PROTEIN KINASE NEK"/>
    <property type="match status" value="1"/>
</dbReference>
<dbReference type="InterPro" id="IPR000253">
    <property type="entry name" value="FHA_dom"/>
</dbReference>
<evidence type="ECO:0000256" key="4">
    <source>
        <dbReference type="ARBA" id="ARBA00022741"/>
    </source>
</evidence>
<dbReference type="EC" id="2.7.11.1" evidence="2"/>
<dbReference type="PROSITE" id="PS00108">
    <property type="entry name" value="PROTEIN_KINASE_ST"/>
    <property type="match status" value="1"/>
</dbReference>
<feature type="region of interest" description="Disordered" evidence="7">
    <location>
        <begin position="22"/>
        <end position="73"/>
    </location>
</feature>
<dbReference type="AlphaFoldDB" id="A0A6A6J4I2"/>
<dbReference type="Gene3D" id="2.60.200.20">
    <property type="match status" value="1"/>
</dbReference>
<dbReference type="SUPFAM" id="SSF49879">
    <property type="entry name" value="SMAD/FHA domain"/>
    <property type="match status" value="1"/>
</dbReference>
<dbReference type="InterPro" id="IPR000719">
    <property type="entry name" value="Prot_kinase_dom"/>
</dbReference>
<dbReference type="GO" id="GO:0005524">
    <property type="term" value="F:ATP binding"/>
    <property type="evidence" value="ECO:0007669"/>
    <property type="project" value="UniProtKB-KW"/>
</dbReference>
<dbReference type="InterPro" id="IPR008984">
    <property type="entry name" value="SMAD_FHA_dom_sf"/>
</dbReference>
<dbReference type="GO" id="GO:0004674">
    <property type="term" value="F:protein serine/threonine kinase activity"/>
    <property type="evidence" value="ECO:0007669"/>
    <property type="project" value="UniProtKB-EC"/>
</dbReference>
<feature type="compositionally biased region" description="Polar residues" evidence="7">
    <location>
        <begin position="38"/>
        <end position="53"/>
    </location>
</feature>
<proteinExistence type="inferred from homology"/>
<dbReference type="Proteomes" id="UP000800094">
    <property type="component" value="Unassembled WGS sequence"/>
</dbReference>
<evidence type="ECO:0000256" key="7">
    <source>
        <dbReference type="SAM" id="MobiDB-lite"/>
    </source>
</evidence>
<evidence type="ECO:0000313" key="11">
    <source>
        <dbReference type="Proteomes" id="UP000800094"/>
    </source>
</evidence>
<sequence>MEDLIACLYPFERSRRAIEVIEDPVNSPADRPRRVDATRQSPELQGRQSSETTAPPDDDYDDKVQPQDRGPGLELRFSHKLKGGLGIVFGTNRNSCDIVLPHLPGISRRHCYITFDDQRRLIVRDISSYGTIVTYDRKGRERRSKFKWIIGGHQVPDKTETIVVEILPNLKFQIFVSKDHLHPDLFFDNVGQFLGVATNNELAFGALGLKSAISTAAPSGRDTPQPKAYSSEARKARRRVIRGYEPNPQLLLEYLPLGNLEHQNHLQAVSESDVWNLLRQSSLALSYLHAQMPPIVHRDIKPENILVLSRSPFHVKLSDFGLAKAGSYLETQCGTLVYAAPEIAQYCRPNSIGSPRYTCAVDIWSLGVVVFQYGCGLPEYSRESQLSWCEQIVEELKDWDSDSLLDILLGMLVIDPKQRYSAKECLERASEPEAPQTPTPMRYERQQREIGQSDLPALHPTAFRQDDHYFRDSEIQRYIRSQAGRCPGSPDFEGDIRRQDSSRSIQDSEIQGYVRSKISRHSGAPASEDDEESLAFTQDAGKTEAQPRSVSPTIVDKRKESTATSSSSARRAKRTVAKSSLGHLQYEEPGVAQDPQNDPNHAGHGEQNNSLG</sequence>
<dbReference type="Gene3D" id="1.10.510.10">
    <property type="entry name" value="Transferase(Phosphotransferase) domain 1"/>
    <property type="match status" value="1"/>
</dbReference>
<name>A0A6A6J4I2_9PLEO</name>
<dbReference type="GeneID" id="54585907"/>
<dbReference type="InterPro" id="IPR008271">
    <property type="entry name" value="Ser/Thr_kinase_AS"/>
</dbReference>
<reference evidence="10" key="1">
    <citation type="journal article" date="2020" name="Stud. Mycol.">
        <title>101 Dothideomycetes genomes: a test case for predicting lifestyles and emergence of pathogens.</title>
        <authorList>
            <person name="Haridas S."/>
            <person name="Albert R."/>
            <person name="Binder M."/>
            <person name="Bloem J."/>
            <person name="Labutti K."/>
            <person name="Salamov A."/>
            <person name="Andreopoulos B."/>
            <person name="Baker S."/>
            <person name="Barry K."/>
            <person name="Bills G."/>
            <person name="Bluhm B."/>
            <person name="Cannon C."/>
            <person name="Castanera R."/>
            <person name="Culley D."/>
            <person name="Daum C."/>
            <person name="Ezra D."/>
            <person name="Gonzalez J."/>
            <person name="Henrissat B."/>
            <person name="Kuo A."/>
            <person name="Liang C."/>
            <person name="Lipzen A."/>
            <person name="Lutzoni F."/>
            <person name="Magnuson J."/>
            <person name="Mondo S."/>
            <person name="Nolan M."/>
            <person name="Ohm R."/>
            <person name="Pangilinan J."/>
            <person name="Park H.-J."/>
            <person name="Ramirez L."/>
            <person name="Alfaro M."/>
            <person name="Sun H."/>
            <person name="Tritt A."/>
            <person name="Yoshinaga Y."/>
            <person name="Zwiers L.-H."/>
            <person name="Turgeon B."/>
            <person name="Goodwin S."/>
            <person name="Spatafora J."/>
            <person name="Crous P."/>
            <person name="Grigoriev I."/>
        </authorList>
    </citation>
    <scope>NUCLEOTIDE SEQUENCE</scope>
    <source>
        <strain evidence="10">CBS 122368</strain>
    </source>
</reference>
<feature type="domain" description="Protein kinase" evidence="9">
    <location>
        <begin position="135"/>
        <end position="434"/>
    </location>
</feature>
<keyword evidence="5" id="KW-0418">Kinase</keyword>
<protein>
    <recommendedName>
        <fullName evidence="2">non-specific serine/threonine protein kinase</fullName>
        <ecNumber evidence="2">2.7.11.1</ecNumber>
    </recommendedName>
</protein>
<evidence type="ECO:0000256" key="2">
    <source>
        <dbReference type="ARBA" id="ARBA00012513"/>
    </source>
</evidence>
<dbReference type="PANTHER" id="PTHR43671:SF13">
    <property type="entry name" value="SERINE_THREONINE-PROTEIN KINASE NEK2"/>
    <property type="match status" value="1"/>
</dbReference>
<feature type="compositionally biased region" description="Low complexity" evidence="7">
    <location>
        <begin position="502"/>
        <end position="511"/>
    </location>
</feature>
<keyword evidence="3" id="KW-0808">Transferase</keyword>
<dbReference type="OrthoDB" id="10252171at2759"/>
<evidence type="ECO:0000313" key="10">
    <source>
        <dbReference type="EMBL" id="KAF2257132.1"/>
    </source>
</evidence>
<evidence type="ECO:0000256" key="6">
    <source>
        <dbReference type="ARBA" id="ARBA00022840"/>
    </source>
</evidence>
<dbReference type="SMART" id="SM00220">
    <property type="entry name" value="S_TKc"/>
    <property type="match status" value="1"/>
</dbReference>
<accession>A0A6A6J4I2</accession>
<evidence type="ECO:0000256" key="3">
    <source>
        <dbReference type="ARBA" id="ARBA00022679"/>
    </source>
</evidence>
<dbReference type="InterPro" id="IPR011009">
    <property type="entry name" value="Kinase-like_dom_sf"/>
</dbReference>
<feature type="region of interest" description="Disordered" evidence="7">
    <location>
        <begin position="481"/>
        <end position="612"/>
    </location>
</feature>
<dbReference type="SUPFAM" id="SSF56112">
    <property type="entry name" value="Protein kinase-like (PK-like)"/>
    <property type="match status" value="1"/>
</dbReference>
<dbReference type="CDD" id="cd00060">
    <property type="entry name" value="FHA"/>
    <property type="match status" value="1"/>
</dbReference>
<dbReference type="EMBL" id="ML987189">
    <property type="protein sequence ID" value="KAF2257132.1"/>
    <property type="molecule type" value="Genomic_DNA"/>
</dbReference>
<gene>
    <name evidence="10" type="ORF">BU26DRAFT_558544</name>
</gene>
<dbReference type="InterPro" id="IPR050660">
    <property type="entry name" value="NEK_Ser/Thr_kinase"/>
</dbReference>
<keyword evidence="6" id="KW-0067">ATP-binding</keyword>
<keyword evidence="4" id="KW-0547">Nucleotide-binding</keyword>
<dbReference type="Pfam" id="PF00069">
    <property type="entry name" value="Pkinase"/>
    <property type="match status" value="1"/>
</dbReference>
<evidence type="ECO:0000259" key="8">
    <source>
        <dbReference type="PROSITE" id="PS50006"/>
    </source>
</evidence>
<feature type="region of interest" description="Disordered" evidence="7">
    <location>
        <begin position="425"/>
        <end position="446"/>
    </location>
</feature>
<comment type="similarity">
    <text evidence="1">Belongs to the protein kinase superfamily. CAMK Ser/Thr protein kinase family. CHEK2 subfamily.</text>
</comment>
<dbReference type="Pfam" id="PF00498">
    <property type="entry name" value="FHA"/>
    <property type="match status" value="1"/>
</dbReference>
<evidence type="ECO:0000256" key="5">
    <source>
        <dbReference type="ARBA" id="ARBA00022777"/>
    </source>
</evidence>
<evidence type="ECO:0000259" key="9">
    <source>
        <dbReference type="PROSITE" id="PS50011"/>
    </source>
</evidence>
<keyword evidence="11" id="KW-1185">Reference proteome</keyword>